<proteinExistence type="predicted"/>
<gene>
    <name evidence="1" type="ORF">VNO80_01210</name>
</gene>
<dbReference type="EMBL" id="JAYMYR010000001">
    <property type="protein sequence ID" value="KAK7382359.1"/>
    <property type="molecule type" value="Genomic_DNA"/>
</dbReference>
<sequence length="129" mass="14923">MIMLKINPGEKILVILDDVWEKLDFGGIGIPSYEHHKDYEIPVELLIRYAIRLGVVGEAHSYGEERNEVIAEKIKLVSSCLLLNEEDEYVKMHDIVRDVVHLMAKNENKIIKCEEETDVSIEQNSVRYL</sequence>
<comment type="caution">
    <text evidence="1">The sequence shown here is derived from an EMBL/GenBank/DDBJ whole genome shotgun (WGS) entry which is preliminary data.</text>
</comment>
<dbReference type="AlphaFoldDB" id="A0AAN9P4U0"/>
<organism evidence="1 2">
    <name type="scientific">Phaseolus coccineus</name>
    <name type="common">Scarlet runner bean</name>
    <name type="synonym">Phaseolus multiflorus</name>
    <dbReference type="NCBI Taxonomy" id="3886"/>
    <lineage>
        <taxon>Eukaryota</taxon>
        <taxon>Viridiplantae</taxon>
        <taxon>Streptophyta</taxon>
        <taxon>Embryophyta</taxon>
        <taxon>Tracheophyta</taxon>
        <taxon>Spermatophyta</taxon>
        <taxon>Magnoliopsida</taxon>
        <taxon>eudicotyledons</taxon>
        <taxon>Gunneridae</taxon>
        <taxon>Pentapetalae</taxon>
        <taxon>rosids</taxon>
        <taxon>fabids</taxon>
        <taxon>Fabales</taxon>
        <taxon>Fabaceae</taxon>
        <taxon>Papilionoideae</taxon>
        <taxon>50 kb inversion clade</taxon>
        <taxon>NPAAA clade</taxon>
        <taxon>indigoferoid/millettioid clade</taxon>
        <taxon>Phaseoleae</taxon>
        <taxon>Phaseolus</taxon>
    </lineage>
</organism>
<accession>A0AAN9P4U0</accession>
<reference evidence="1 2" key="1">
    <citation type="submission" date="2024-01" db="EMBL/GenBank/DDBJ databases">
        <title>The genomes of 5 underutilized Papilionoideae crops provide insights into root nodulation and disease resistanc.</title>
        <authorList>
            <person name="Jiang F."/>
        </authorList>
    </citation>
    <scope>NUCLEOTIDE SEQUENCE [LARGE SCALE GENOMIC DNA]</scope>
    <source>
        <strain evidence="1">JINMINGXINNONG_FW02</strain>
        <tissue evidence="1">Leaves</tissue>
    </source>
</reference>
<evidence type="ECO:0008006" key="3">
    <source>
        <dbReference type="Google" id="ProtNLM"/>
    </source>
</evidence>
<dbReference type="Proteomes" id="UP001374584">
    <property type="component" value="Unassembled WGS sequence"/>
</dbReference>
<keyword evidence="2" id="KW-1185">Reference proteome</keyword>
<evidence type="ECO:0000313" key="1">
    <source>
        <dbReference type="EMBL" id="KAK7382359.1"/>
    </source>
</evidence>
<protein>
    <recommendedName>
        <fullName evidence="3">NB-ARC domain-containing protein</fullName>
    </recommendedName>
</protein>
<name>A0AAN9P4U0_PHACN</name>
<evidence type="ECO:0000313" key="2">
    <source>
        <dbReference type="Proteomes" id="UP001374584"/>
    </source>
</evidence>